<dbReference type="PANTHER" id="PTHR31731">
    <property type="match status" value="1"/>
</dbReference>
<evidence type="ECO:0000256" key="2">
    <source>
        <dbReference type="SAM" id="SignalP"/>
    </source>
</evidence>
<dbReference type="Proteomes" id="UP000036987">
    <property type="component" value="Unassembled WGS sequence"/>
</dbReference>
<accession>A0A0K9PDL9</accession>
<protein>
    <submittedName>
        <fullName evidence="4">Lipid transfer protein</fullName>
    </submittedName>
</protein>
<dbReference type="Gene3D" id="1.10.110.10">
    <property type="entry name" value="Plant lipid-transfer and hydrophobic proteins"/>
    <property type="match status" value="1"/>
</dbReference>
<dbReference type="SMART" id="SM00499">
    <property type="entry name" value="AAI"/>
    <property type="match status" value="1"/>
</dbReference>
<reference evidence="5" key="1">
    <citation type="journal article" date="2016" name="Nature">
        <title>The genome of the seagrass Zostera marina reveals angiosperm adaptation to the sea.</title>
        <authorList>
            <person name="Olsen J.L."/>
            <person name="Rouze P."/>
            <person name="Verhelst B."/>
            <person name="Lin Y.-C."/>
            <person name="Bayer T."/>
            <person name="Collen J."/>
            <person name="Dattolo E."/>
            <person name="De Paoli E."/>
            <person name="Dittami S."/>
            <person name="Maumus F."/>
            <person name="Michel G."/>
            <person name="Kersting A."/>
            <person name="Lauritano C."/>
            <person name="Lohaus R."/>
            <person name="Toepel M."/>
            <person name="Tonon T."/>
            <person name="Vanneste K."/>
            <person name="Amirebrahimi M."/>
            <person name="Brakel J."/>
            <person name="Bostroem C."/>
            <person name="Chovatia M."/>
            <person name="Grimwood J."/>
            <person name="Jenkins J.W."/>
            <person name="Jueterbock A."/>
            <person name="Mraz A."/>
            <person name="Stam W.T."/>
            <person name="Tice H."/>
            <person name="Bornberg-Bauer E."/>
            <person name="Green P.J."/>
            <person name="Pearson G.A."/>
            <person name="Procaccini G."/>
            <person name="Duarte C.M."/>
            <person name="Schmutz J."/>
            <person name="Reusch T.B.H."/>
            <person name="Van de Peer Y."/>
        </authorList>
    </citation>
    <scope>NUCLEOTIDE SEQUENCE [LARGE SCALE GENOMIC DNA]</scope>
    <source>
        <strain evidence="5">cv. Finnish</strain>
    </source>
</reference>
<feature type="domain" description="Bifunctional inhibitor/plant lipid transfer protein/seed storage helical" evidence="3">
    <location>
        <begin position="51"/>
        <end position="133"/>
    </location>
</feature>
<dbReference type="InterPro" id="IPR036312">
    <property type="entry name" value="Bifun_inhib/LTP/seed_sf"/>
</dbReference>
<dbReference type="FunFam" id="1.10.110.10:FF:000003">
    <property type="entry name" value="pEARLI1-like lipid transfer protein 1"/>
    <property type="match status" value="1"/>
</dbReference>
<name>A0A0K9PDL9_ZOSMR</name>
<dbReference type="OMA" id="ETATCPI"/>
<dbReference type="OrthoDB" id="782444at2759"/>
<evidence type="ECO:0000259" key="3">
    <source>
        <dbReference type="SMART" id="SM00499"/>
    </source>
</evidence>
<sequence length="134" mass="14010">MASSSMFVFLLFNVLFFTVATACGYRCSGSHHGHSYPTPVPSSGSSYGAKCPRDALKFGVCADVLNGLIHAKAGKPPKMPCCSLIDGLVDLEAAACLCTVIKANVLGLHINLPISLSLLLNYCGKNVPSGFQCA</sequence>
<dbReference type="AlphaFoldDB" id="A0A0K9PDL9"/>
<dbReference type="SUPFAM" id="SSF47699">
    <property type="entry name" value="Bifunctional inhibitor/lipid-transfer protein/seed storage 2S albumin"/>
    <property type="match status" value="1"/>
</dbReference>
<feature type="signal peptide" evidence="2">
    <location>
        <begin position="1"/>
        <end position="22"/>
    </location>
</feature>
<evidence type="ECO:0000313" key="4">
    <source>
        <dbReference type="EMBL" id="KMZ67069.1"/>
    </source>
</evidence>
<organism evidence="4 5">
    <name type="scientific">Zostera marina</name>
    <name type="common">Eelgrass</name>
    <dbReference type="NCBI Taxonomy" id="29655"/>
    <lineage>
        <taxon>Eukaryota</taxon>
        <taxon>Viridiplantae</taxon>
        <taxon>Streptophyta</taxon>
        <taxon>Embryophyta</taxon>
        <taxon>Tracheophyta</taxon>
        <taxon>Spermatophyta</taxon>
        <taxon>Magnoliopsida</taxon>
        <taxon>Liliopsida</taxon>
        <taxon>Zosteraceae</taxon>
        <taxon>Zostera</taxon>
    </lineage>
</organism>
<dbReference type="CDD" id="cd01958">
    <property type="entry name" value="HPS_like"/>
    <property type="match status" value="1"/>
</dbReference>
<dbReference type="InterPro" id="IPR027923">
    <property type="entry name" value="Hydrophob_seed_dom"/>
</dbReference>
<dbReference type="InterPro" id="IPR051636">
    <property type="entry name" value="Plant_LTP/defense-related"/>
</dbReference>
<dbReference type="InterPro" id="IPR016140">
    <property type="entry name" value="Bifunc_inhib/LTP/seed_store"/>
</dbReference>
<dbReference type="EMBL" id="LFYR01000932">
    <property type="protein sequence ID" value="KMZ67069.1"/>
    <property type="molecule type" value="Genomic_DNA"/>
</dbReference>
<keyword evidence="5" id="KW-1185">Reference proteome</keyword>
<proteinExistence type="predicted"/>
<feature type="chain" id="PRO_5005527822" evidence="2">
    <location>
        <begin position="23"/>
        <end position="134"/>
    </location>
</feature>
<dbReference type="Pfam" id="PF14547">
    <property type="entry name" value="Hydrophob_seed"/>
    <property type="match status" value="1"/>
</dbReference>
<keyword evidence="1 2" id="KW-0732">Signal</keyword>
<comment type="caution">
    <text evidence="4">The sequence shown here is derived from an EMBL/GenBank/DDBJ whole genome shotgun (WGS) entry which is preliminary data.</text>
</comment>
<evidence type="ECO:0000313" key="5">
    <source>
        <dbReference type="Proteomes" id="UP000036987"/>
    </source>
</evidence>
<gene>
    <name evidence="4" type="ORF">ZOSMA_27G01220</name>
</gene>
<evidence type="ECO:0000256" key="1">
    <source>
        <dbReference type="ARBA" id="ARBA00022729"/>
    </source>
</evidence>
<dbReference type="STRING" id="29655.A0A0K9PDL9"/>